<dbReference type="Proteomes" id="UP000198605">
    <property type="component" value="Unassembled WGS sequence"/>
</dbReference>
<dbReference type="OrthoDB" id="9812349at2"/>
<accession>A0A1C6UBJ8</accession>
<reference evidence="3" key="1">
    <citation type="submission" date="2016-06" db="EMBL/GenBank/DDBJ databases">
        <authorList>
            <person name="Varghese N."/>
            <person name="Submissions Spin"/>
        </authorList>
    </citation>
    <scope>NUCLEOTIDE SEQUENCE [LARGE SCALE GENOMIC DNA]</scope>
    <source>
        <strain evidence="3">DSM 44151</strain>
    </source>
</reference>
<proteinExistence type="predicted"/>
<feature type="transmembrane region" description="Helical" evidence="1">
    <location>
        <begin position="63"/>
        <end position="80"/>
    </location>
</feature>
<dbReference type="InterPro" id="IPR035168">
    <property type="entry name" value="DUF5317"/>
</dbReference>
<sequence length="205" mass="21202">MSVFLLGPVLVGLAAGYLTGGRLRQLARQPLRGVRLLYAAAAGQLLGHVPPGSRLLSSAAQRWLTALVFSMVGVALLLNLARLSRPARAGVAALLAGAALNAAAIVPNGHMPVAPAALGEIGGVPTDTTLDPHHTVSTETTRLAALGDVLPVPWLNLVISIGDIVVMVGVALLIAALMHDHPPGRCRIVGALDRRRNHNRPEANG</sequence>
<keyword evidence="1" id="KW-0812">Transmembrane</keyword>
<dbReference type="AlphaFoldDB" id="A0A1C6UBJ8"/>
<evidence type="ECO:0000313" key="3">
    <source>
        <dbReference type="Proteomes" id="UP000198605"/>
    </source>
</evidence>
<feature type="transmembrane region" description="Helical" evidence="1">
    <location>
        <begin position="87"/>
        <end position="106"/>
    </location>
</feature>
<dbReference type="Pfam" id="PF17248">
    <property type="entry name" value="DUF5317"/>
    <property type="match status" value="1"/>
</dbReference>
<dbReference type="GeneID" id="43277826"/>
<dbReference type="EMBL" id="FMIB01000002">
    <property type="protein sequence ID" value="SCL51239.1"/>
    <property type="molecule type" value="Genomic_DNA"/>
</dbReference>
<dbReference type="RefSeq" id="WP_091308225.1">
    <property type="nucleotide sequence ID" value="NZ_FMIB01000002.1"/>
</dbReference>
<keyword evidence="1" id="KW-0472">Membrane</keyword>
<evidence type="ECO:0000313" key="2">
    <source>
        <dbReference type="EMBL" id="SCL51239.1"/>
    </source>
</evidence>
<organism evidence="2 3">
    <name type="scientific">Micromonospora chersina</name>
    <dbReference type="NCBI Taxonomy" id="47854"/>
    <lineage>
        <taxon>Bacteria</taxon>
        <taxon>Bacillati</taxon>
        <taxon>Actinomycetota</taxon>
        <taxon>Actinomycetes</taxon>
        <taxon>Micromonosporales</taxon>
        <taxon>Micromonosporaceae</taxon>
        <taxon>Micromonospora</taxon>
    </lineage>
</organism>
<evidence type="ECO:0008006" key="4">
    <source>
        <dbReference type="Google" id="ProtNLM"/>
    </source>
</evidence>
<keyword evidence="1" id="KW-1133">Transmembrane helix</keyword>
<name>A0A1C6UBJ8_9ACTN</name>
<feature type="transmembrane region" description="Helical" evidence="1">
    <location>
        <begin position="154"/>
        <end position="177"/>
    </location>
</feature>
<protein>
    <recommendedName>
        <fullName evidence="4">DUF5317 domain-containing protein</fullName>
    </recommendedName>
</protein>
<keyword evidence="3" id="KW-1185">Reference proteome</keyword>
<gene>
    <name evidence="2" type="ORF">GA0070603_1159</name>
</gene>
<evidence type="ECO:0000256" key="1">
    <source>
        <dbReference type="SAM" id="Phobius"/>
    </source>
</evidence>